<dbReference type="Gene3D" id="2.40.128.20">
    <property type="match status" value="1"/>
</dbReference>
<organism evidence="4 6">
    <name type="scientific">Rotaria socialis</name>
    <dbReference type="NCBI Taxonomy" id="392032"/>
    <lineage>
        <taxon>Eukaryota</taxon>
        <taxon>Metazoa</taxon>
        <taxon>Spiralia</taxon>
        <taxon>Gnathifera</taxon>
        <taxon>Rotifera</taxon>
        <taxon>Eurotatoria</taxon>
        <taxon>Bdelloidea</taxon>
        <taxon>Philodinida</taxon>
        <taxon>Philodinidae</taxon>
        <taxon>Rotaria</taxon>
    </lineage>
</organism>
<evidence type="ECO:0000313" key="6">
    <source>
        <dbReference type="Proteomes" id="UP000663865"/>
    </source>
</evidence>
<dbReference type="EMBL" id="CAJOBS010001713">
    <property type="protein sequence ID" value="CAF4755304.1"/>
    <property type="molecule type" value="Genomic_DNA"/>
</dbReference>
<evidence type="ECO:0000313" key="5">
    <source>
        <dbReference type="EMBL" id="CAF4755304.1"/>
    </source>
</evidence>
<feature type="transmembrane region" description="Helical" evidence="2">
    <location>
        <begin position="24"/>
        <end position="42"/>
    </location>
</feature>
<keyword evidence="2" id="KW-1133">Transmembrane helix</keyword>
<evidence type="ECO:0000259" key="3">
    <source>
        <dbReference type="Pfam" id="PF08768"/>
    </source>
</evidence>
<dbReference type="InterPro" id="IPR045165">
    <property type="entry name" value="Nitrobindin"/>
</dbReference>
<dbReference type="PANTHER" id="PTHR15854">
    <property type="entry name" value="THAP4 PROTEIN"/>
    <property type="match status" value="1"/>
</dbReference>
<sequence>MLGGPSTDDAEMSKRMADLQVKSSFIQFIISVGLINLAPYVIEAVMGEKMSLSKVPVHKCLEKLQWLLGVWRSESATIQLEGKSFAYLSELKCEHVGQPNFILHINAFNVQPLPNRDPLSTWSNAKELKPFHREMGFLRVNPNDEASTNISYLNVQNVGLANVEEGDINGQSFVVKTQSIGRSCFNKDPSVRLLRREYLLDEKDSNILSVKVFMSTSRMDDNEQPFEHLTIQYRKVSNE</sequence>
<comment type="catalytic activity">
    <reaction evidence="1">
        <text>peroxynitrite = nitrate</text>
        <dbReference type="Rhea" id="RHEA:63116"/>
        <dbReference type="ChEBI" id="CHEBI:17632"/>
        <dbReference type="ChEBI" id="CHEBI:25941"/>
    </reaction>
    <physiologicalReaction direction="left-to-right" evidence="1">
        <dbReference type="Rhea" id="RHEA:63117"/>
    </physiologicalReaction>
</comment>
<dbReference type="InterPro" id="IPR012674">
    <property type="entry name" value="Calycin"/>
</dbReference>
<evidence type="ECO:0000256" key="1">
    <source>
        <dbReference type="ARBA" id="ARBA00036993"/>
    </source>
</evidence>
<dbReference type="EMBL" id="CAJNYV010003464">
    <property type="protein sequence ID" value="CAF3571577.1"/>
    <property type="molecule type" value="Genomic_DNA"/>
</dbReference>
<dbReference type="Proteomes" id="UP000663838">
    <property type="component" value="Unassembled WGS sequence"/>
</dbReference>
<protein>
    <recommendedName>
        <fullName evidence="3">THAP4-like heme-binding domain-containing protein</fullName>
    </recommendedName>
</protein>
<keyword evidence="2" id="KW-0472">Membrane</keyword>
<dbReference type="GO" id="GO:0008289">
    <property type="term" value="F:lipid binding"/>
    <property type="evidence" value="ECO:0007669"/>
    <property type="project" value="UniProtKB-KW"/>
</dbReference>
<dbReference type="AlphaFoldDB" id="A0A818LNS2"/>
<evidence type="ECO:0000256" key="2">
    <source>
        <dbReference type="SAM" id="Phobius"/>
    </source>
</evidence>
<dbReference type="Proteomes" id="UP000663865">
    <property type="component" value="Unassembled WGS sequence"/>
</dbReference>
<reference evidence="4" key="1">
    <citation type="submission" date="2021-02" db="EMBL/GenBank/DDBJ databases">
        <authorList>
            <person name="Nowell W R."/>
        </authorList>
    </citation>
    <scope>NUCLEOTIDE SEQUENCE</scope>
</reference>
<dbReference type="SUPFAM" id="SSF50814">
    <property type="entry name" value="Lipocalins"/>
    <property type="match status" value="1"/>
</dbReference>
<comment type="caution">
    <text evidence="4">The sequence shown here is derived from an EMBL/GenBank/DDBJ whole genome shotgun (WGS) entry which is preliminary data.</text>
</comment>
<name>A0A818LNS2_9BILA</name>
<feature type="domain" description="THAP4-like heme-binding" evidence="3">
    <location>
        <begin position="61"/>
        <end position="234"/>
    </location>
</feature>
<dbReference type="InterPro" id="IPR014878">
    <property type="entry name" value="THAP4-like_heme-bd"/>
</dbReference>
<gene>
    <name evidence="4" type="ORF">KIK155_LOCUS19471</name>
    <name evidence="5" type="ORF">TOA249_LOCUS20666</name>
</gene>
<keyword evidence="2" id="KW-0812">Transmembrane</keyword>
<proteinExistence type="predicted"/>
<evidence type="ECO:0000313" key="4">
    <source>
        <dbReference type="EMBL" id="CAF3571577.1"/>
    </source>
</evidence>
<dbReference type="Pfam" id="PF08768">
    <property type="entry name" value="THAP4_heme-bd"/>
    <property type="match status" value="1"/>
</dbReference>
<dbReference type="PANTHER" id="PTHR15854:SF4">
    <property type="entry name" value="PEROXYNITRITE ISOMERASE THAP4"/>
    <property type="match status" value="1"/>
</dbReference>
<dbReference type="CDD" id="cd07828">
    <property type="entry name" value="lipocalin_heme-bd-THAP4-like"/>
    <property type="match status" value="1"/>
</dbReference>
<accession>A0A818LNS2</accession>